<dbReference type="Proteomes" id="UP000727857">
    <property type="component" value="Unassembled WGS sequence"/>
</dbReference>
<reference evidence="2" key="2">
    <citation type="journal article" date="2021" name="PeerJ">
        <title>Extensive microbial diversity within the chicken gut microbiome revealed by metagenomics and culture.</title>
        <authorList>
            <person name="Gilroy R."/>
            <person name="Ravi A."/>
            <person name="Getino M."/>
            <person name="Pursley I."/>
            <person name="Horton D.L."/>
            <person name="Alikhan N.F."/>
            <person name="Baker D."/>
            <person name="Gharbi K."/>
            <person name="Hall N."/>
            <person name="Watson M."/>
            <person name="Adriaenssens E.M."/>
            <person name="Foster-Nyarko E."/>
            <person name="Jarju S."/>
            <person name="Secka A."/>
            <person name="Antonio M."/>
            <person name="Oren A."/>
            <person name="Chaudhuri R.R."/>
            <person name="La Ragione R."/>
            <person name="Hildebrand F."/>
            <person name="Pallen M.J."/>
        </authorList>
    </citation>
    <scope>NUCLEOTIDE SEQUENCE</scope>
    <source>
        <strain evidence="2">517</strain>
    </source>
</reference>
<dbReference type="SUPFAM" id="SSF56112">
    <property type="entry name" value="Protein kinase-like (PK-like)"/>
    <property type="match status" value="1"/>
</dbReference>
<proteinExistence type="predicted"/>
<gene>
    <name evidence="2" type="ORF">IAB16_03460</name>
</gene>
<dbReference type="Pfam" id="PF01636">
    <property type="entry name" value="APH"/>
    <property type="match status" value="1"/>
</dbReference>
<comment type="caution">
    <text evidence="2">The sequence shown here is derived from an EMBL/GenBank/DDBJ whole genome shotgun (WGS) entry which is preliminary data.</text>
</comment>
<dbReference type="AlphaFoldDB" id="A0A940DGM3"/>
<name>A0A940DGM3_9FIRM</name>
<evidence type="ECO:0000313" key="3">
    <source>
        <dbReference type="Proteomes" id="UP000727857"/>
    </source>
</evidence>
<feature type="domain" description="Aminoglycoside phosphotransferase" evidence="1">
    <location>
        <begin position="31"/>
        <end position="245"/>
    </location>
</feature>
<protein>
    <submittedName>
        <fullName evidence="2">Aminoglycoside phosphotransferase family protein</fullName>
    </submittedName>
</protein>
<evidence type="ECO:0000313" key="2">
    <source>
        <dbReference type="EMBL" id="MBO8424056.1"/>
    </source>
</evidence>
<organism evidence="2 3">
    <name type="scientific">Candidatus Stercoripulliclostridium pullicola</name>
    <dbReference type="NCBI Taxonomy" id="2840953"/>
    <lineage>
        <taxon>Bacteria</taxon>
        <taxon>Bacillati</taxon>
        <taxon>Bacillota</taxon>
        <taxon>Clostridia</taxon>
        <taxon>Eubacteriales</taxon>
        <taxon>Candidatus Stercoripulliclostridium</taxon>
    </lineage>
</organism>
<accession>A0A940DGM3</accession>
<evidence type="ECO:0000259" key="1">
    <source>
        <dbReference type="Pfam" id="PF01636"/>
    </source>
</evidence>
<sequence>MESNTKKYVSKYDAKKLFEESGVGAAEIVKECETGEFNTVYSVRSNGKRYYLKFGSDDSTPTLNYEKDMLRAELAAYAALEGTDVLRPTIVFADTSREKINVDYFITEGLDAPLQGLTFPNLKARKRVMYQLGADVAKIHAVKGTEFGYFQFGKKPTWAEAYKLMIDKIVADATVLNVRIDTFRVYAVLDRVKDILAEVTESSLVHGDLWAGNVFVNRKNFTYQGLIDWERAFWGDIAADFATLAPRGNIERNRYFVKGYNSVTPIEFNAKLHTRIDLMKLYYGMVMITEPELRWKKGSFQYNIHKYYGRKVFNKALKALEKPL</sequence>
<dbReference type="PANTHER" id="PTHR21310:SF15">
    <property type="entry name" value="AMINOGLYCOSIDE PHOSPHOTRANSFERASE DOMAIN-CONTAINING PROTEIN"/>
    <property type="match status" value="1"/>
</dbReference>
<dbReference type="Gene3D" id="3.90.1200.10">
    <property type="match status" value="1"/>
</dbReference>
<dbReference type="EMBL" id="JADINF010000082">
    <property type="protein sequence ID" value="MBO8424056.1"/>
    <property type="molecule type" value="Genomic_DNA"/>
</dbReference>
<dbReference type="PANTHER" id="PTHR21310">
    <property type="entry name" value="AMINOGLYCOSIDE PHOSPHOTRANSFERASE-RELATED-RELATED"/>
    <property type="match status" value="1"/>
</dbReference>
<dbReference type="InterPro" id="IPR002575">
    <property type="entry name" value="Aminoglycoside_PTrfase"/>
</dbReference>
<dbReference type="InterPro" id="IPR051678">
    <property type="entry name" value="AGP_Transferase"/>
</dbReference>
<reference evidence="2" key="1">
    <citation type="submission" date="2020-10" db="EMBL/GenBank/DDBJ databases">
        <authorList>
            <person name="Gilroy R."/>
        </authorList>
    </citation>
    <scope>NUCLEOTIDE SEQUENCE</scope>
    <source>
        <strain evidence="2">517</strain>
    </source>
</reference>
<dbReference type="InterPro" id="IPR011009">
    <property type="entry name" value="Kinase-like_dom_sf"/>
</dbReference>